<evidence type="ECO:0000256" key="3">
    <source>
        <dbReference type="ARBA" id="ARBA00022840"/>
    </source>
</evidence>
<keyword evidence="3 6" id="KW-0067">ATP-binding</keyword>
<dbReference type="RefSeq" id="XP_001315249.1">
    <property type="nucleotide sequence ID" value="XM_001315214.1"/>
</dbReference>
<dbReference type="Proteomes" id="UP000001542">
    <property type="component" value="Unassembled WGS sequence"/>
</dbReference>
<dbReference type="AlphaFoldDB" id="A2EWC2"/>
<evidence type="ECO:0000256" key="1">
    <source>
        <dbReference type="ARBA" id="ARBA00012513"/>
    </source>
</evidence>
<reference evidence="9" key="2">
    <citation type="journal article" date="2007" name="Science">
        <title>Draft genome sequence of the sexually transmitted pathogen Trichomonas vaginalis.</title>
        <authorList>
            <person name="Carlton J.M."/>
            <person name="Hirt R.P."/>
            <person name="Silva J.C."/>
            <person name="Delcher A.L."/>
            <person name="Schatz M."/>
            <person name="Zhao Q."/>
            <person name="Wortman J.R."/>
            <person name="Bidwell S.L."/>
            <person name="Alsmark U.C.M."/>
            <person name="Besteiro S."/>
            <person name="Sicheritz-Ponten T."/>
            <person name="Noel C.J."/>
            <person name="Dacks J.B."/>
            <person name="Foster P.G."/>
            <person name="Simillion C."/>
            <person name="Van de Peer Y."/>
            <person name="Miranda-Saavedra D."/>
            <person name="Barton G.J."/>
            <person name="Westrop G.D."/>
            <person name="Mueller S."/>
            <person name="Dessi D."/>
            <person name="Fiori P.L."/>
            <person name="Ren Q."/>
            <person name="Paulsen I."/>
            <person name="Zhang H."/>
            <person name="Bastida-Corcuera F.D."/>
            <person name="Simoes-Barbosa A."/>
            <person name="Brown M.T."/>
            <person name="Hayes R.D."/>
            <person name="Mukherjee M."/>
            <person name="Okumura C.Y."/>
            <person name="Schneider R."/>
            <person name="Smith A.J."/>
            <person name="Vanacova S."/>
            <person name="Villalvazo M."/>
            <person name="Haas B.J."/>
            <person name="Pertea M."/>
            <person name="Feldblyum T.V."/>
            <person name="Utterback T.R."/>
            <person name="Shu C.L."/>
            <person name="Osoegawa K."/>
            <person name="de Jong P.J."/>
            <person name="Hrdy I."/>
            <person name="Horvathova L."/>
            <person name="Zubacova Z."/>
            <person name="Dolezal P."/>
            <person name="Malik S.B."/>
            <person name="Logsdon J.M. Jr."/>
            <person name="Henze K."/>
            <person name="Gupta A."/>
            <person name="Wang C.C."/>
            <person name="Dunne R.L."/>
            <person name="Upcroft J.A."/>
            <person name="Upcroft P."/>
            <person name="White O."/>
            <person name="Salzberg S.L."/>
            <person name="Tang P."/>
            <person name="Chiu C.-H."/>
            <person name="Lee Y.-S."/>
            <person name="Embley T.M."/>
            <person name="Coombs G.H."/>
            <person name="Mottram J.C."/>
            <person name="Tachezy J."/>
            <person name="Fraser-Liggett C.M."/>
            <person name="Johnson P.J."/>
        </authorList>
    </citation>
    <scope>NUCLEOTIDE SEQUENCE [LARGE SCALE GENOMIC DNA]</scope>
    <source>
        <strain evidence="9">G3</strain>
    </source>
</reference>
<protein>
    <recommendedName>
        <fullName evidence="1">non-specific serine/threonine protein kinase</fullName>
        <ecNumber evidence="1">2.7.11.1</ecNumber>
    </recommendedName>
</protein>
<dbReference type="SMART" id="SM00220">
    <property type="entry name" value="S_TKc"/>
    <property type="match status" value="1"/>
</dbReference>
<evidence type="ECO:0000259" key="8">
    <source>
        <dbReference type="PROSITE" id="PS50011"/>
    </source>
</evidence>
<dbReference type="EC" id="2.7.11.1" evidence="1"/>
<proteinExistence type="inferred from homology"/>
<dbReference type="PROSITE" id="PS00108">
    <property type="entry name" value="PROTEIN_KINASE_ST"/>
    <property type="match status" value="1"/>
</dbReference>
<accession>A2EWC2</accession>
<dbReference type="PROSITE" id="PS50011">
    <property type="entry name" value="PROTEIN_KINASE_DOM"/>
    <property type="match status" value="1"/>
</dbReference>
<dbReference type="SUPFAM" id="SSF56112">
    <property type="entry name" value="Protein kinase-like (PK-like)"/>
    <property type="match status" value="1"/>
</dbReference>
<feature type="binding site" evidence="6">
    <location>
        <position position="42"/>
    </location>
    <ligand>
        <name>ATP</name>
        <dbReference type="ChEBI" id="CHEBI:30616"/>
    </ligand>
</feature>
<dbReference type="InterPro" id="IPR011009">
    <property type="entry name" value="Kinase-like_dom_sf"/>
</dbReference>
<dbReference type="PROSITE" id="PS00107">
    <property type="entry name" value="PROTEIN_KINASE_ATP"/>
    <property type="match status" value="1"/>
</dbReference>
<evidence type="ECO:0000313" key="9">
    <source>
        <dbReference type="EMBL" id="EAY03026.1"/>
    </source>
</evidence>
<evidence type="ECO:0000256" key="5">
    <source>
        <dbReference type="ARBA" id="ARBA00048679"/>
    </source>
</evidence>
<keyword evidence="2 6" id="KW-0547">Nucleotide-binding</keyword>
<evidence type="ECO:0000256" key="2">
    <source>
        <dbReference type="ARBA" id="ARBA00022741"/>
    </source>
</evidence>
<evidence type="ECO:0000313" key="10">
    <source>
        <dbReference type="Proteomes" id="UP000001542"/>
    </source>
</evidence>
<dbReference type="GO" id="GO:0005524">
    <property type="term" value="F:ATP binding"/>
    <property type="evidence" value="ECO:0007669"/>
    <property type="project" value="UniProtKB-UniRule"/>
</dbReference>
<dbReference type="InterPro" id="IPR000719">
    <property type="entry name" value="Prot_kinase_dom"/>
</dbReference>
<dbReference type="eggNOG" id="KOG0583">
    <property type="taxonomic scope" value="Eukaryota"/>
</dbReference>
<dbReference type="GO" id="GO:0004674">
    <property type="term" value="F:protein serine/threonine kinase activity"/>
    <property type="evidence" value="ECO:0000318"/>
    <property type="project" value="GO_Central"/>
</dbReference>
<dbReference type="InterPro" id="IPR008271">
    <property type="entry name" value="Ser/Thr_kinase_AS"/>
</dbReference>
<dbReference type="STRING" id="5722.A2EWC2"/>
<dbReference type="InParanoid" id="A2EWC2"/>
<comment type="catalytic activity">
    <reaction evidence="4">
        <text>L-threonyl-[protein] + ATP = O-phospho-L-threonyl-[protein] + ADP + H(+)</text>
        <dbReference type="Rhea" id="RHEA:46608"/>
        <dbReference type="Rhea" id="RHEA-COMP:11060"/>
        <dbReference type="Rhea" id="RHEA-COMP:11605"/>
        <dbReference type="ChEBI" id="CHEBI:15378"/>
        <dbReference type="ChEBI" id="CHEBI:30013"/>
        <dbReference type="ChEBI" id="CHEBI:30616"/>
        <dbReference type="ChEBI" id="CHEBI:61977"/>
        <dbReference type="ChEBI" id="CHEBI:456216"/>
        <dbReference type="EC" id="2.7.11.1"/>
    </reaction>
</comment>
<sequence>MNKLEENYGNIIPIGVGGFSKVFRATHKKTGVNVAIKMIPKKINNDDSDYEEKIQKEIEIMKIVKHPFIVELFEIVETEDEYFLIMDYASQGSILNNINERGAFSEDEASIIFAQIILVIKHLQQTCHIAHRDIKAENVLLDENRNIRVIDFGLSCLNLNGEMMKTQCGSPPYASPELILGWQYTFASDIWSCGILLYIMVCKSMSFYDENLSSLANKILFAEVEYPESLSPCLVDLLQKMLTKNPQNRISLDEILAHPWLASNVKYVSDKIEEFKPSFSYISQKLKDIGYDYDTIAGNMSDGLVNQGTVSFNILEKEFYNKNFPNLCRIPIVKGNRYASYSHYENLPPLNTPLGLKKLITPVGIIRNRKRSCHRVSRLI</sequence>
<dbReference type="FunCoup" id="A2EWC2">
    <property type="interactions" value="360"/>
</dbReference>
<name>A2EWC2_TRIV3</name>
<keyword evidence="7" id="KW-0723">Serine/threonine-protein kinase</keyword>
<evidence type="ECO:0000256" key="4">
    <source>
        <dbReference type="ARBA" id="ARBA00047899"/>
    </source>
</evidence>
<dbReference type="EMBL" id="DS113517">
    <property type="protein sequence ID" value="EAY03026.1"/>
    <property type="molecule type" value="Genomic_DNA"/>
</dbReference>
<dbReference type="FunFam" id="3.30.200.20:FF:000042">
    <property type="entry name" value="Aurora kinase A"/>
    <property type="match status" value="1"/>
</dbReference>
<keyword evidence="10" id="KW-1185">Reference proteome</keyword>
<dbReference type="PANTHER" id="PTHR24346:SF30">
    <property type="entry name" value="MATERNAL EMBRYONIC LEUCINE ZIPPER KINASE"/>
    <property type="match status" value="1"/>
</dbReference>
<dbReference type="InterPro" id="IPR017441">
    <property type="entry name" value="Protein_kinase_ATP_BS"/>
</dbReference>
<feature type="domain" description="Protein kinase" evidence="8">
    <location>
        <begin position="8"/>
        <end position="261"/>
    </location>
</feature>
<dbReference type="Gene3D" id="1.10.510.10">
    <property type="entry name" value="Transferase(Phosphotransferase) domain 1"/>
    <property type="match status" value="1"/>
</dbReference>
<comment type="similarity">
    <text evidence="7">Belongs to the protein kinase superfamily.</text>
</comment>
<dbReference type="SMR" id="A2EWC2"/>
<organism evidence="9 10">
    <name type="scientific">Trichomonas vaginalis (strain ATCC PRA-98 / G3)</name>
    <dbReference type="NCBI Taxonomy" id="412133"/>
    <lineage>
        <taxon>Eukaryota</taxon>
        <taxon>Metamonada</taxon>
        <taxon>Parabasalia</taxon>
        <taxon>Trichomonadida</taxon>
        <taxon>Trichomonadidae</taxon>
        <taxon>Trichomonas</taxon>
    </lineage>
</organism>
<dbReference type="PANTHER" id="PTHR24346">
    <property type="entry name" value="MAP/MICROTUBULE AFFINITY-REGULATING KINASE"/>
    <property type="match status" value="1"/>
</dbReference>
<keyword evidence="9" id="KW-0418">Kinase</keyword>
<dbReference type="VEuPathDB" id="TrichDB:TVAG_143260"/>
<evidence type="ECO:0000256" key="7">
    <source>
        <dbReference type="RuleBase" id="RU000304"/>
    </source>
</evidence>
<dbReference type="CDD" id="cd14003">
    <property type="entry name" value="STKc_AMPK-like"/>
    <property type="match status" value="1"/>
</dbReference>
<gene>
    <name evidence="9" type="ORF">TVAG_143260</name>
</gene>
<dbReference type="GO" id="GO:0051726">
    <property type="term" value="P:regulation of cell cycle"/>
    <property type="evidence" value="ECO:0000318"/>
    <property type="project" value="GO_Central"/>
</dbReference>
<keyword evidence="9" id="KW-0808">Transferase</keyword>
<reference evidence="9" key="1">
    <citation type="submission" date="2006-10" db="EMBL/GenBank/DDBJ databases">
        <authorList>
            <person name="Amadeo P."/>
            <person name="Zhao Q."/>
            <person name="Wortman J."/>
            <person name="Fraser-Liggett C."/>
            <person name="Carlton J."/>
        </authorList>
    </citation>
    <scope>NUCLEOTIDE SEQUENCE</scope>
    <source>
        <strain evidence="9">G3</strain>
    </source>
</reference>
<dbReference type="KEGG" id="tva:4760873"/>
<dbReference type="OrthoDB" id="193931at2759"/>
<dbReference type="VEuPathDB" id="TrichDB:TVAGG3_0353260"/>
<dbReference type="Pfam" id="PF00069">
    <property type="entry name" value="Pkinase"/>
    <property type="match status" value="1"/>
</dbReference>
<comment type="catalytic activity">
    <reaction evidence="5">
        <text>L-seryl-[protein] + ATP = O-phospho-L-seryl-[protein] + ADP + H(+)</text>
        <dbReference type="Rhea" id="RHEA:17989"/>
        <dbReference type="Rhea" id="RHEA-COMP:9863"/>
        <dbReference type="Rhea" id="RHEA-COMP:11604"/>
        <dbReference type="ChEBI" id="CHEBI:15378"/>
        <dbReference type="ChEBI" id="CHEBI:29999"/>
        <dbReference type="ChEBI" id="CHEBI:30616"/>
        <dbReference type="ChEBI" id="CHEBI:83421"/>
        <dbReference type="ChEBI" id="CHEBI:456216"/>
        <dbReference type="EC" id="2.7.11.1"/>
    </reaction>
</comment>
<evidence type="ECO:0000256" key="6">
    <source>
        <dbReference type="PROSITE-ProRule" id="PRU10141"/>
    </source>
</evidence>
<dbReference type="FunFam" id="1.10.510.10:FF:000592">
    <property type="entry name" value="CAMK family protein kinase"/>
    <property type="match status" value="1"/>
</dbReference>